<dbReference type="Gene3D" id="1.25.40.10">
    <property type="entry name" value="Tetratricopeptide repeat domain"/>
    <property type="match status" value="4"/>
</dbReference>
<evidence type="ECO:0000259" key="1">
    <source>
        <dbReference type="Pfam" id="PF12770"/>
    </source>
</evidence>
<sequence>MEPVLRCSFCSIPTLCRTIVLYQLRRARMNSEVKQLHSRARFLAAKFKRGEDTSCIDEAIDLDREALELCPPDHPERSSALTWLSNHLSNRYDRIGALRDLEEAIVLTREAFHLFPKGHADRPGSLNKLAARLSARYKYLGVMEDLEESIVLGREALDIRPKGHPGRSSSLNTLALRLSTRYDNLGSTEDLESAIVLGREALELRPKGHPNQSSSLNNLAVDLFTRYKHLGAMEDLGEAIVLGREALDLRPVGHANRSKSLDNLAVHLSARYNQLGVLGDLDEAILLGREALDLRPKGHSARLSSLHNLALCLSTRNKRLGVTGDLEEAIVLDREALVLCPKGHPDWPSSLSNLAVDLSTRYNQLGVDGDLDEAIVLGREALHLRPKGHPDRSMLLNNLAARLSTRYNQLRVMEDLDEAIVLGRETLDLRPKGHPGRSLSLNNLAVYLSTRYNQLGVLENLDEAIVLNREALDLRPKGHPDRSTSLNSLANHLSTRYKQLEVTEDLNEAIVLDREALDLRPKGHPDRSSSLNNLAFDLFTRYKHLGATEDLEVAIALHRETLVFRRKGHPDRPMPLNNLALCLSARYKQFKVMEDLDAAITLSQEALDLCPKGHPDRTMSLNNLALCLSTRYDHLKIVEDIEAAIDLGREALDLCQIGHPDRPRVLNNLALYLRSWFARSKQLQDAEDLLGLYAQLVHVTHIVSSSDLSAAREWIRVAEVFQHPTMVLAYETSLRLLVQHIASLPSLPQHLDILKRLTSSLAVDAFSACLRSHSPAKAVGLLEQARAVFWSQLNRLHSPLDDVVASGMEGKKLADEFTHLSSHVRNVLDSPGGDQHERLCHLSIEMQKVVTNIRKLPALSCFLLPPLFSDLQRAASGGPVIIVNASKYSCDALVVLLDRDPVHIPLQITQESVRDLSVELSTLTVRATRDDVTRELAAFLRKLWDEIVSPIVDSLRTTHPLQSRIWWCPTAEFSVLPLHAAGPFRKGQQNLPNLYISSYTPTLTALIRARRLDPSNFATQRRSFVTIGQAKAVGESELFSVGAELDNIRQLVSDVATFTHIEGKESCVSRVVEELGKNEWVHLACHGLPNRAQPFESAFALHDSHFTIQQIIKCNLKNPEFAYLSACHTTVGDEEGLDEVIHLASAMQFIGFRSVIGTMWAVDDGATTKISSTFYRHMVDESGRLDYTRAALALNKTMKSVNIPFDQRILYIHLGA</sequence>
<accession>A0AAD4GG25</accession>
<feature type="domain" description="CHAT" evidence="1">
    <location>
        <begin position="939"/>
        <end position="1197"/>
    </location>
</feature>
<dbReference type="PANTHER" id="PTHR19959:SF119">
    <property type="entry name" value="FUNGAL LIPASE-LIKE DOMAIN-CONTAINING PROTEIN"/>
    <property type="match status" value="1"/>
</dbReference>
<keyword evidence="3" id="KW-1185">Reference proteome</keyword>
<dbReference type="InterPro" id="IPR011990">
    <property type="entry name" value="TPR-like_helical_dom_sf"/>
</dbReference>
<evidence type="ECO:0000313" key="2">
    <source>
        <dbReference type="EMBL" id="KAF8441764.1"/>
    </source>
</evidence>
<dbReference type="PANTHER" id="PTHR19959">
    <property type="entry name" value="KINESIN LIGHT CHAIN"/>
    <property type="match status" value="1"/>
</dbReference>
<dbReference type="InterPro" id="IPR024983">
    <property type="entry name" value="CHAT_dom"/>
</dbReference>
<reference evidence="2" key="1">
    <citation type="submission" date="2019-10" db="EMBL/GenBank/DDBJ databases">
        <authorList>
            <consortium name="DOE Joint Genome Institute"/>
            <person name="Kuo A."/>
            <person name="Miyauchi S."/>
            <person name="Kiss E."/>
            <person name="Drula E."/>
            <person name="Kohler A."/>
            <person name="Sanchez-Garcia M."/>
            <person name="Andreopoulos B."/>
            <person name="Barry K.W."/>
            <person name="Bonito G."/>
            <person name="Buee M."/>
            <person name="Carver A."/>
            <person name="Chen C."/>
            <person name="Cichocki N."/>
            <person name="Clum A."/>
            <person name="Culley D."/>
            <person name="Crous P.W."/>
            <person name="Fauchery L."/>
            <person name="Girlanda M."/>
            <person name="Hayes R."/>
            <person name="Keri Z."/>
            <person name="LaButti K."/>
            <person name="Lipzen A."/>
            <person name="Lombard V."/>
            <person name="Magnuson J."/>
            <person name="Maillard F."/>
            <person name="Morin E."/>
            <person name="Murat C."/>
            <person name="Nolan M."/>
            <person name="Ohm R."/>
            <person name="Pangilinan J."/>
            <person name="Pereira M."/>
            <person name="Perotto S."/>
            <person name="Peter M."/>
            <person name="Riley R."/>
            <person name="Sitrit Y."/>
            <person name="Stielow B."/>
            <person name="Szollosi G."/>
            <person name="Zifcakova L."/>
            <person name="Stursova M."/>
            <person name="Spatafora J.W."/>
            <person name="Tedersoo L."/>
            <person name="Vaario L.-M."/>
            <person name="Yamada A."/>
            <person name="Yan M."/>
            <person name="Wang P."/>
            <person name="Xu J."/>
            <person name="Bruns T."/>
            <person name="Baldrian P."/>
            <person name="Vilgalys R."/>
            <person name="Henrissat B."/>
            <person name="Grigoriev I.V."/>
            <person name="Hibbett D."/>
            <person name="Nagy L.G."/>
            <person name="Martin F.M."/>
        </authorList>
    </citation>
    <scope>NUCLEOTIDE SEQUENCE</scope>
    <source>
        <strain evidence="2">BED1</strain>
    </source>
</reference>
<dbReference type="SUPFAM" id="SSF48452">
    <property type="entry name" value="TPR-like"/>
    <property type="match status" value="2"/>
</dbReference>
<gene>
    <name evidence="2" type="ORF">L210DRAFT_442389</name>
</gene>
<dbReference type="SUPFAM" id="SSF81901">
    <property type="entry name" value="HCP-like"/>
    <property type="match status" value="1"/>
</dbReference>
<dbReference type="AlphaFoldDB" id="A0AAD4GG25"/>
<reference evidence="2" key="2">
    <citation type="journal article" date="2020" name="Nat. Commun.">
        <title>Large-scale genome sequencing of mycorrhizal fungi provides insights into the early evolution of symbiotic traits.</title>
        <authorList>
            <person name="Miyauchi S."/>
            <person name="Kiss E."/>
            <person name="Kuo A."/>
            <person name="Drula E."/>
            <person name="Kohler A."/>
            <person name="Sanchez-Garcia M."/>
            <person name="Morin E."/>
            <person name="Andreopoulos B."/>
            <person name="Barry K.W."/>
            <person name="Bonito G."/>
            <person name="Buee M."/>
            <person name="Carver A."/>
            <person name="Chen C."/>
            <person name="Cichocki N."/>
            <person name="Clum A."/>
            <person name="Culley D."/>
            <person name="Crous P.W."/>
            <person name="Fauchery L."/>
            <person name="Girlanda M."/>
            <person name="Hayes R.D."/>
            <person name="Keri Z."/>
            <person name="LaButti K."/>
            <person name="Lipzen A."/>
            <person name="Lombard V."/>
            <person name="Magnuson J."/>
            <person name="Maillard F."/>
            <person name="Murat C."/>
            <person name="Nolan M."/>
            <person name="Ohm R.A."/>
            <person name="Pangilinan J."/>
            <person name="Pereira M.F."/>
            <person name="Perotto S."/>
            <person name="Peter M."/>
            <person name="Pfister S."/>
            <person name="Riley R."/>
            <person name="Sitrit Y."/>
            <person name="Stielow J.B."/>
            <person name="Szollosi G."/>
            <person name="Zifcakova L."/>
            <person name="Stursova M."/>
            <person name="Spatafora J.W."/>
            <person name="Tedersoo L."/>
            <person name="Vaario L.M."/>
            <person name="Yamada A."/>
            <person name="Yan M."/>
            <person name="Wang P."/>
            <person name="Xu J."/>
            <person name="Bruns T."/>
            <person name="Baldrian P."/>
            <person name="Vilgalys R."/>
            <person name="Dunand C."/>
            <person name="Henrissat B."/>
            <person name="Grigoriev I.V."/>
            <person name="Hibbett D."/>
            <person name="Nagy L.G."/>
            <person name="Martin F.M."/>
        </authorList>
    </citation>
    <scope>NUCLEOTIDE SEQUENCE</scope>
    <source>
        <strain evidence="2">BED1</strain>
    </source>
</reference>
<dbReference type="Proteomes" id="UP001194468">
    <property type="component" value="Unassembled WGS sequence"/>
</dbReference>
<name>A0AAD4GG25_BOLED</name>
<dbReference type="EMBL" id="WHUW01000010">
    <property type="protein sequence ID" value="KAF8441764.1"/>
    <property type="molecule type" value="Genomic_DNA"/>
</dbReference>
<proteinExistence type="predicted"/>
<protein>
    <submittedName>
        <fullName evidence="2">TPR-like protein</fullName>
    </submittedName>
</protein>
<comment type="caution">
    <text evidence="2">The sequence shown here is derived from an EMBL/GenBank/DDBJ whole genome shotgun (WGS) entry which is preliminary data.</text>
</comment>
<evidence type="ECO:0000313" key="3">
    <source>
        <dbReference type="Proteomes" id="UP001194468"/>
    </source>
</evidence>
<organism evidence="2 3">
    <name type="scientific">Boletus edulis BED1</name>
    <dbReference type="NCBI Taxonomy" id="1328754"/>
    <lineage>
        <taxon>Eukaryota</taxon>
        <taxon>Fungi</taxon>
        <taxon>Dikarya</taxon>
        <taxon>Basidiomycota</taxon>
        <taxon>Agaricomycotina</taxon>
        <taxon>Agaricomycetes</taxon>
        <taxon>Agaricomycetidae</taxon>
        <taxon>Boletales</taxon>
        <taxon>Boletineae</taxon>
        <taxon>Boletaceae</taxon>
        <taxon>Boletoideae</taxon>
        <taxon>Boletus</taxon>
    </lineage>
</organism>
<dbReference type="Pfam" id="PF13374">
    <property type="entry name" value="TPR_10"/>
    <property type="match status" value="2"/>
</dbReference>
<dbReference type="Pfam" id="PF12770">
    <property type="entry name" value="CHAT"/>
    <property type="match status" value="1"/>
</dbReference>